<dbReference type="AlphaFoldDB" id="O99992"/>
<accession>O99992</accession>
<comment type="similarity">
    <text evidence="2">Belongs to the TatC family.</text>
</comment>
<evidence type="ECO:0000256" key="5">
    <source>
        <dbReference type="ARBA" id="ARBA00023136"/>
    </source>
</evidence>
<keyword evidence="5 6" id="KW-0472">Membrane</keyword>
<dbReference type="GO" id="GO:0043953">
    <property type="term" value="P:protein transport by the Tat complex"/>
    <property type="evidence" value="ECO:0007669"/>
    <property type="project" value="TreeGrafter"/>
</dbReference>
<dbReference type="InterPro" id="IPR002033">
    <property type="entry name" value="TatC"/>
</dbReference>
<dbReference type="PANTHER" id="PTHR30371">
    <property type="entry name" value="SEC-INDEPENDENT PROTEIN TRANSLOCASE PROTEIN TATC"/>
    <property type="match status" value="1"/>
</dbReference>
<geneLocation type="mitochondrion" evidence="7"/>
<dbReference type="PIR" id="T11241">
    <property type="entry name" value="T11241"/>
</dbReference>
<feature type="transmembrane region" description="Helical" evidence="6">
    <location>
        <begin position="104"/>
        <end position="131"/>
    </location>
</feature>
<protein>
    <submittedName>
        <fullName evidence="7">SecY-independent transporter protein</fullName>
    </submittedName>
</protein>
<feature type="transmembrane region" description="Helical" evidence="6">
    <location>
        <begin position="218"/>
        <end position="240"/>
    </location>
</feature>
<dbReference type="Pfam" id="PF00902">
    <property type="entry name" value="TatC"/>
    <property type="match status" value="1"/>
</dbReference>
<dbReference type="GO" id="GO:0033281">
    <property type="term" value="C:TAT protein transport complex"/>
    <property type="evidence" value="ECO:0007669"/>
    <property type="project" value="TreeGrafter"/>
</dbReference>
<feature type="transmembrane region" description="Helical" evidence="6">
    <location>
        <begin position="156"/>
        <end position="176"/>
    </location>
</feature>
<comment type="subcellular location">
    <subcellularLocation>
        <location evidence="1">Membrane</location>
        <topology evidence="1">Multi-pass membrane protein</topology>
    </subcellularLocation>
</comment>
<dbReference type="PANTHER" id="PTHR30371:SF0">
    <property type="entry name" value="SEC-INDEPENDENT PROTEIN TRANSLOCASE PROTEIN TATC, CHLOROPLASTIC-RELATED"/>
    <property type="match status" value="1"/>
</dbReference>
<reference evidence="7" key="1">
    <citation type="journal article" date="1999" name="Plant Cell">
        <title>Complete sequence of the mitochondrial DNA of the red alga Porphyra purpurea. Cyanobacterial introns and shared ancestry of red and green algae.</title>
        <authorList>
            <person name="Burger G."/>
            <person name="Saint-Louis D."/>
            <person name="Gray M.W."/>
            <person name="Lang B.F."/>
        </authorList>
    </citation>
    <scope>NUCLEOTIDE SEQUENCE</scope>
</reference>
<keyword evidence="3 6" id="KW-0812">Transmembrane</keyword>
<evidence type="ECO:0000256" key="2">
    <source>
        <dbReference type="ARBA" id="ARBA00008882"/>
    </source>
</evidence>
<proteinExistence type="inferred from homology"/>
<feature type="transmembrane region" description="Helical" evidence="6">
    <location>
        <begin position="197"/>
        <end position="212"/>
    </location>
</feature>
<dbReference type="RefSeq" id="NP_049317.1">
    <property type="nucleotide sequence ID" value="NC_002007.1"/>
</dbReference>
<feature type="transmembrane region" description="Helical" evidence="6">
    <location>
        <begin position="61"/>
        <end position="83"/>
    </location>
</feature>
<evidence type="ECO:0000313" key="7">
    <source>
        <dbReference type="EMBL" id="AAD03120.1"/>
    </source>
</evidence>
<dbReference type="GO" id="GO:0065002">
    <property type="term" value="P:intracellular protein transmembrane transport"/>
    <property type="evidence" value="ECO:0007669"/>
    <property type="project" value="TreeGrafter"/>
</dbReference>
<evidence type="ECO:0000256" key="1">
    <source>
        <dbReference type="ARBA" id="ARBA00004141"/>
    </source>
</evidence>
<dbReference type="GO" id="GO:0009977">
    <property type="term" value="F:proton motive force dependent protein transmembrane transporter activity"/>
    <property type="evidence" value="ECO:0007669"/>
    <property type="project" value="TreeGrafter"/>
</dbReference>
<sequence length="244" mass="28881">MQLPLQLHLSELKFRIGYVLLSYTLSLLVILKYNESIFLLETYAFICLNSKKFIATHITEVFFTSIYIASSLSWIINFPYAYYNCRFFLATSWYKSQVWIFSRLILPSFLVYFLSLLTCYFVALPSIFIFLDSWKITLNYALKIQLEARIETYTHWTLQTAFFMSSVLCILFSKLLHSYLLDNMITLHIYTRRFKKYLLVLFCLLTSFTMPPEGLLQIILIIILTLLVEVLFFITCIFFAKNNV</sequence>
<dbReference type="PRINTS" id="PR01840">
    <property type="entry name" value="TATCFAMILY"/>
</dbReference>
<keyword evidence="7" id="KW-0496">Mitochondrion</keyword>
<name>O99992_PORPU</name>
<evidence type="ECO:0000256" key="3">
    <source>
        <dbReference type="ARBA" id="ARBA00022692"/>
    </source>
</evidence>
<evidence type="ECO:0000256" key="6">
    <source>
        <dbReference type="SAM" id="Phobius"/>
    </source>
</evidence>
<gene>
    <name evidence="7" type="primary">ymf16</name>
    <name evidence="7" type="synonym">mttB</name>
    <name evidence="7" type="synonym">tatC</name>
</gene>
<dbReference type="GeneID" id="809796"/>
<organism evidence="7">
    <name type="scientific">Porphyra purpurea</name>
    <name type="common">Red seaweed</name>
    <name type="synonym">Ulva purpurea</name>
    <dbReference type="NCBI Taxonomy" id="2787"/>
    <lineage>
        <taxon>Eukaryota</taxon>
        <taxon>Rhodophyta</taxon>
        <taxon>Bangiophyceae</taxon>
        <taxon>Bangiales</taxon>
        <taxon>Bangiaceae</taxon>
        <taxon>Porphyra</taxon>
    </lineage>
</organism>
<dbReference type="EMBL" id="AF114794">
    <property type="protein sequence ID" value="AAD03120.1"/>
    <property type="molecule type" value="Genomic_DNA"/>
</dbReference>
<feature type="transmembrane region" description="Helical" evidence="6">
    <location>
        <begin position="12"/>
        <end position="31"/>
    </location>
</feature>
<evidence type="ECO:0000256" key="4">
    <source>
        <dbReference type="ARBA" id="ARBA00022989"/>
    </source>
</evidence>
<keyword evidence="4 6" id="KW-1133">Transmembrane helix</keyword>